<dbReference type="Pfam" id="PF00403">
    <property type="entry name" value="HMA"/>
    <property type="match status" value="1"/>
</dbReference>
<evidence type="ECO:0000256" key="4">
    <source>
        <dbReference type="ARBA" id="ARBA00022989"/>
    </source>
</evidence>
<evidence type="ECO:0000313" key="9">
    <source>
        <dbReference type="Proteomes" id="UP001202248"/>
    </source>
</evidence>
<proteinExistence type="predicted"/>
<dbReference type="Gene3D" id="3.30.70.100">
    <property type="match status" value="1"/>
</dbReference>
<organism evidence="8 9">
    <name type="scientific">Niabella ginsengisoli</name>
    <dbReference type="NCBI Taxonomy" id="522298"/>
    <lineage>
        <taxon>Bacteria</taxon>
        <taxon>Pseudomonadati</taxon>
        <taxon>Bacteroidota</taxon>
        <taxon>Chitinophagia</taxon>
        <taxon>Chitinophagales</taxon>
        <taxon>Chitinophagaceae</taxon>
        <taxon>Niabella</taxon>
    </lineage>
</organism>
<feature type="transmembrane region" description="Helical" evidence="6">
    <location>
        <begin position="122"/>
        <end position="141"/>
    </location>
</feature>
<dbReference type="InterPro" id="IPR017969">
    <property type="entry name" value="Heavy-metal-associated_CS"/>
</dbReference>
<keyword evidence="2 6" id="KW-0812">Transmembrane</keyword>
<dbReference type="InterPro" id="IPR006121">
    <property type="entry name" value="HMA_dom"/>
</dbReference>
<dbReference type="RefSeq" id="WP_240826836.1">
    <property type="nucleotide sequence ID" value="NZ_JAKWBL010000001.1"/>
</dbReference>
<dbReference type="EMBL" id="JAKWBL010000001">
    <property type="protein sequence ID" value="MCH5597451.1"/>
    <property type="molecule type" value="Genomic_DNA"/>
</dbReference>
<evidence type="ECO:0000256" key="5">
    <source>
        <dbReference type="ARBA" id="ARBA00023136"/>
    </source>
</evidence>
<reference evidence="8 9" key="1">
    <citation type="submission" date="2022-02" db="EMBL/GenBank/DDBJ databases">
        <authorList>
            <person name="Min J."/>
        </authorList>
    </citation>
    <scope>NUCLEOTIDE SEQUENCE [LARGE SCALE GENOMIC DNA]</scope>
    <source>
        <strain evidence="8 9">GR10-1</strain>
    </source>
</reference>
<dbReference type="PROSITE" id="PS01047">
    <property type="entry name" value="HMA_1"/>
    <property type="match status" value="1"/>
</dbReference>
<keyword evidence="9" id="KW-1185">Reference proteome</keyword>
<keyword evidence="3" id="KW-0479">Metal-binding</keyword>
<dbReference type="InterPro" id="IPR036163">
    <property type="entry name" value="HMA_dom_sf"/>
</dbReference>
<name>A0ABS9SGG7_9BACT</name>
<evidence type="ECO:0000256" key="2">
    <source>
        <dbReference type="ARBA" id="ARBA00022692"/>
    </source>
</evidence>
<evidence type="ECO:0000256" key="1">
    <source>
        <dbReference type="ARBA" id="ARBA00004141"/>
    </source>
</evidence>
<dbReference type="PROSITE" id="PS50846">
    <property type="entry name" value="HMA_2"/>
    <property type="match status" value="1"/>
</dbReference>
<evidence type="ECO:0000259" key="7">
    <source>
        <dbReference type="PROSITE" id="PS50846"/>
    </source>
</evidence>
<protein>
    <submittedName>
        <fullName evidence="8">Cation transporter</fullName>
    </submittedName>
</protein>
<dbReference type="SUPFAM" id="SSF55008">
    <property type="entry name" value="HMA, heavy metal-associated domain"/>
    <property type="match status" value="1"/>
</dbReference>
<dbReference type="Pfam" id="PF07291">
    <property type="entry name" value="MauE"/>
    <property type="match status" value="1"/>
</dbReference>
<evidence type="ECO:0000256" key="3">
    <source>
        <dbReference type="ARBA" id="ARBA00022723"/>
    </source>
</evidence>
<evidence type="ECO:0000256" key="6">
    <source>
        <dbReference type="SAM" id="Phobius"/>
    </source>
</evidence>
<comment type="subcellular location">
    <subcellularLocation>
        <location evidence="1">Membrane</location>
        <topology evidence="1">Multi-pass membrane protein</topology>
    </subcellularLocation>
</comment>
<comment type="caution">
    <text evidence="8">The sequence shown here is derived from an EMBL/GenBank/DDBJ whole genome shotgun (WGS) entry which is preliminary data.</text>
</comment>
<feature type="domain" description="HMA" evidence="7">
    <location>
        <begin position="1"/>
        <end position="66"/>
    </location>
</feature>
<feature type="transmembrane region" description="Helical" evidence="6">
    <location>
        <begin position="97"/>
        <end position="116"/>
    </location>
</feature>
<dbReference type="InterPro" id="IPR009908">
    <property type="entry name" value="Methylamine_util_MauE"/>
</dbReference>
<feature type="transmembrane region" description="Helical" evidence="6">
    <location>
        <begin position="162"/>
        <end position="180"/>
    </location>
</feature>
<evidence type="ECO:0000313" key="8">
    <source>
        <dbReference type="EMBL" id="MCH5597451.1"/>
    </source>
</evidence>
<keyword evidence="5 6" id="KW-0472">Membrane</keyword>
<feature type="transmembrane region" description="Helical" evidence="6">
    <location>
        <begin position="219"/>
        <end position="245"/>
    </location>
</feature>
<sequence length="248" mass="27718">MTHTYQISGMTCKSCVAKVKNELLKIGEITEAEVQLDQPQATISMQQHVSVNTLQNAISKAGPYTISELGHTANNNTGNNNIETEEPKSWLATYKPLLLIVAYITLLSFLLSTTLSGINWMLWMRVFMSGFFITFSFFKLLNLKGFAESYSMYDIIAKHFPTWGYIYAFIELMLGLSYAMHFQPALTNSITFVVMSVSLIGVLQSVLNRRKIKCACLGAVFNLPMSTVTIIEDAAMILMSGIMLAKYL</sequence>
<dbReference type="CDD" id="cd00371">
    <property type="entry name" value="HMA"/>
    <property type="match status" value="1"/>
</dbReference>
<feature type="transmembrane region" description="Helical" evidence="6">
    <location>
        <begin position="186"/>
        <end position="207"/>
    </location>
</feature>
<keyword evidence="4 6" id="KW-1133">Transmembrane helix</keyword>
<gene>
    <name evidence="8" type="ORF">MKP09_05805</name>
</gene>
<accession>A0ABS9SGG7</accession>
<dbReference type="Proteomes" id="UP001202248">
    <property type="component" value="Unassembled WGS sequence"/>
</dbReference>